<gene>
    <name evidence="1" type="ORF">T459_29184</name>
</gene>
<protein>
    <submittedName>
        <fullName evidence="1">Uncharacterized protein</fullName>
    </submittedName>
</protein>
<dbReference type="Gramene" id="PHT64759">
    <property type="protein sequence ID" value="PHT64759"/>
    <property type="gene ID" value="T459_29184"/>
</dbReference>
<dbReference type="OMA" id="VDINAPM"/>
<dbReference type="PANTHER" id="PTHR31900">
    <property type="entry name" value="F-BOX/RNI SUPERFAMILY PROTEIN-RELATED"/>
    <property type="match status" value="1"/>
</dbReference>
<dbReference type="AlphaFoldDB" id="A0A2G2Y4Y9"/>
<evidence type="ECO:0000313" key="2">
    <source>
        <dbReference type="Proteomes" id="UP000222542"/>
    </source>
</evidence>
<sequence length="187" mass="21288">MSTELLKNLESHCPLLEKLVWFRLDDGDSVDINAPMLKSFDFTGIISSICLKNVPRLLKVSLTGFDMSAQHLDFAKVFKSCPALEHLLINFNFAVYSAKDDNRILESLELEHFSDMTLNYLREVELKCYAGTPREMQLIKLLLAKSPVLVKMLIDRRSGLLETRVNLFDEVSSFILASPKAEVVYID</sequence>
<keyword evidence="2" id="KW-1185">Reference proteome</keyword>
<dbReference type="EMBL" id="AYRZ02000012">
    <property type="protein sequence ID" value="PHT64759.1"/>
    <property type="molecule type" value="Genomic_DNA"/>
</dbReference>
<dbReference type="InterPro" id="IPR050232">
    <property type="entry name" value="FBL13/AtMIF1-like"/>
</dbReference>
<dbReference type="Proteomes" id="UP000222542">
    <property type="component" value="Unassembled WGS sequence"/>
</dbReference>
<proteinExistence type="predicted"/>
<name>A0A2G2Y4Y9_CAPAN</name>
<reference evidence="1 2" key="2">
    <citation type="journal article" date="2017" name="Genome Biol.">
        <title>New reference genome sequences of hot pepper reveal the massive evolution of plant disease-resistance genes by retroduplication.</title>
        <authorList>
            <person name="Kim S."/>
            <person name="Park J."/>
            <person name="Yeom S.I."/>
            <person name="Kim Y.M."/>
            <person name="Seo E."/>
            <person name="Kim K.T."/>
            <person name="Kim M.S."/>
            <person name="Lee J.M."/>
            <person name="Cheong K."/>
            <person name="Shin H.S."/>
            <person name="Kim S.B."/>
            <person name="Han K."/>
            <person name="Lee J."/>
            <person name="Park M."/>
            <person name="Lee H.A."/>
            <person name="Lee H.Y."/>
            <person name="Lee Y."/>
            <person name="Oh S."/>
            <person name="Lee J.H."/>
            <person name="Choi E."/>
            <person name="Choi E."/>
            <person name="Lee S.E."/>
            <person name="Jeon J."/>
            <person name="Kim H."/>
            <person name="Choi G."/>
            <person name="Song H."/>
            <person name="Lee J."/>
            <person name="Lee S.C."/>
            <person name="Kwon J.K."/>
            <person name="Lee H.Y."/>
            <person name="Koo N."/>
            <person name="Hong Y."/>
            <person name="Kim R.W."/>
            <person name="Kang W.H."/>
            <person name="Huh J.H."/>
            <person name="Kang B.C."/>
            <person name="Yang T.J."/>
            <person name="Lee Y.H."/>
            <person name="Bennetzen J.L."/>
            <person name="Choi D."/>
        </authorList>
    </citation>
    <scope>NUCLEOTIDE SEQUENCE [LARGE SCALE GENOMIC DNA]</scope>
    <source>
        <strain evidence="2">cv. CM334</strain>
    </source>
</reference>
<evidence type="ECO:0000313" key="1">
    <source>
        <dbReference type="EMBL" id="PHT64759.1"/>
    </source>
</evidence>
<organism evidence="1 2">
    <name type="scientific">Capsicum annuum</name>
    <name type="common">Capsicum pepper</name>
    <dbReference type="NCBI Taxonomy" id="4072"/>
    <lineage>
        <taxon>Eukaryota</taxon>
        <taxon>Viridiplantae</taxon>
        <taxon>Streptophyta</taxon>
        <taxon>Embryophyta</taxon>
        <taxon>Tracheophyta</taxon>
        <taxon>Spermatophyta</taxon>
        <taxon>Magnoliopsida</taxon>
        <taxon>eudicotyledons</taxon>
        <taxon>Gunneridae</taxon>
        <taxon>Pentapetalae</taxon>
        <taxon>asterids</taxon>
        <taxon>lamiids</taxon>
        <taxon>Solanales</taxon>
        <taxon>Solanaceae</taxon>
        <taxon>Solanoideae</taxon>
        <taxon>Capsiceae</taxon>
        <taxon>Capsicum</taxon>
    </lineage>
</organism>
<dbReference type="PANTHER" id="PTHR31900:SF27">
    <property type="entry name" value="FBD DOMAIN-CONTAINING PROTEIN"/>
    <property type="match status" value="1"/>
</dbReference>
<accession>A0A2G2Y4Y9</accession>
<comment type="caution">
    <text evidence="1">The sequence shown here is derived from an EMBL/GenBank/DDBJ whole genome shotgun (WGS) entry which is preliminary data.</text>
</comment>
<reference evidence="1 2" key="1">
    <citation type="journal article" date="2014" name="Nat. Genet.">
        <title>Genome sequence of the hot pepper provides insights into the evolution of pungency in Capsicum species.</title>
        <authorList>
            <person name="Kim S."/>
            <person name="Park M."/>
            <person name="Yeom S.I."/>
            <person name="Kim Y.M."/>
            <person name="Lee J.M."/>
            <person name="Lee H.A."/>
            <person name="Seo E."/>
            <person name="Choi J."/>
            <person name="Cheong K."/>
            <person name="Kim K.T."/>
            <person name="Jung K."/>
            <person name="Lee G.W."/>
            <person name="Oh S.K."/>
            <person name="Bae C."/>
            <person name="Kim S.B."/>
            <person name="Lee H.Y."/>
            <person name="Kim S.Y."/>
            <person name="Kim M.S."/>
            <person name="Kang B.C."/>
            <person name="Jo Y.D."/>
            <person name="Yang H.B."/>
            <person name="Jeong H.J."/>
            <person name="Kang W.H."/>
            <person name="Kwon J.K."/>
            <person name="Shin C."/>
            <person name="Lim J.Y."/>
            <person name="Park J.H."/>
            <person name="Huh J.H."/>
            <person name="Kim J.S."/>
            <person name="Kim B.D."/>
            <person name="Cohen O."/>
            <person name="Paran I."/>
            <person name="Suh M.C."/>
            <person name="Lee S.B."/>
            <person name="Kim Y.K."/>
            <person name="Shin Y."/>
            <person name="Noh S.J."/>
            <person name="Park J."/>
            <person name="Seo Y.S."/>
            <person name="Kwon S.Y."/>
            <person name="Kim H.A."/>
            <person name="Park J.M."/>
            <person name="Kim H.J."/>
            <person name="Choi S.B."/>
            <person name="Bosland P.W."/>
            <person name="Reeves G."/>
            <person name="Jo S.H."/>
            <person name="Lee B.W."/>
            <person name="Cho H.T."/>
            <person name="Choi H.S."/>
            <person name="Lee M.S."/>
            <person name="Yu Y."/>
            <person name="Do Choi Y."/>
            <person name="Park B.S."/>
            <person name="van Deynze A."/>
            <person name="Ashrafi H."/>
            <person name="Hill T."/>
            <person name="Kim W.T."/>
            <person name="Pai H.S."/>
            <person name="Ahn H.K."/>
            <person name="Yeam I."/>
            <person name="Giovannoni J.J."/>
            <person name="Rose J.K."/>
            <person name="Sorensen I."/>
            <person name="Lee S.J."/>
            <person name="Kim R.W."/>
            <person name="Choi I.Y."/>
            <person name="Choi B.S."/>
            <person name="Lim J.S."/>
            <person name="Lee Y.H."/>
            <person name="Choi D."/>
        </authorList>
    </citation>
    <scope>NUCLEOTIDE SEQUENCE [LARGE SCALE GENOMIC DNA]</scope>
    <source>
        <strain evidence="2">cv. CM334</strain>
    </source>
</reference>